<evidence type="ECO:0000313" key="2">
    <source>
        <dbReference type="EMBL" id="GAA4918794.1"/>
    </source>
</evidence>
<reference evidence="3" key="1">
    <citation type="journal article" date="2019" name="Int. J. Syst. Evol. Microbiol.">
        <title>The Global Catalogue of Microorganisms (GCM) 10K type strain sequencing project: providing services to taxonomists for standard genome sequencing and annotation.</title>
        <authorList>
            <consortium name="The Broad Institute Genomics Platform"/>
            <consortium name="The Broad Institute Genome Sequencing Center for Infectious Disease"/>
            <person name="Wu L."/>
            <person name="Ma J."/>
        </authorList>
    </citation>
    <scope>NUCLEOTIDE SEQUENCE [LARGE SCALE GENOMIC DNA]</scope>
    <source>
        <strain evidence="3">JCM 19129</strain>
    </source>
</reference>
<dbReference type="InterPro" id="IPR011059">
    <property type="entry name" value="Metal-dep_hydrolase_composite"/>
</dbReference>
<dbReference type="InterPro" id="IPR032466">
    <property type="entry name" value="Metal_Hydrolase"/>
</dbReference>
<keyword evidence="3" id="KW-1185">Reference proteome</keyword>
<dbReference type="InterPro" id="IPR051781">
    <property type="entry name" value="Metallo-dep_Hydrolase"/>
</dbReference>
<dbReference type="Gene3D" id="3.30.110.90">
    <property type="entry name" value="Amidohydrolase"/>
    <property type="match status" value="1"/>
</dbReference>
<evidence type="ECO:0000313" key="3">
    <source>
        <dbReference type="Proteomes" id="UP001500368"/>
    </source>
</evidence>
<dbReference type="Gene3D" id="1.20.58.520">
    <property type="entry name" value="Amidohydrolase"/>
    <property type="match status" value="1"/>
</dbReference>
<dbReference type="EMBL" id="BAABLW010000007">
    <property type="protein sequence ID" value="GAA4918794.1"/>
    <property type="molecule type" value="Genomic_DNA"/>
</dbReference>
<proteinExistence type="predicted"/>
<dbReference type="Gene3D" id="3.20.20.140">
    <property type="entry name" value="Metal-dependent hydrolases"/>
    <property type="match status" value="1"/>
</dbReference>
<dbReference type="Proteomes" id="UP001500368">
    <property type="component" value="Unassembled WGS sequence"/>
</dbReference>
<organism evidence="2 3">
    <name type="scientific">Nesterenkonia rhizosphaerae</name>
    <dbReference type="NCBI Taxonomy" id="1348272"/>
    <lineage>
        <taxon>Bacteria</taxon>
        <taxon>Bacillati</taxon>
        <taxon>Actinomycetota</taxon>
        <taxon>Actinomycetes</taxon>
        <taxon>Micrococcales</taxon>
        <taxon>Micrococcaceae</taxon>
        <taxon>Nesterenkonia</taxon>
    </lineage>
</organism>
<accession>A0ABP9FW19</accession>
<dbReference type="SUPFAM" id="SSF51338">
    <property type="entry name" value="Composite domain of metallo-dependent hydrolases"/>
    <property type="match status" value="1"/>
</dbReference>
<name>A0ABP9FW19_9MICC</name>
<dbReference type="InterPro" id="IPR006680">
    <property type="entry name" value="Amidohydro-rel"/>
</dbReference>
<gene>
    <name evidence="2" type="ORF">GCM10025790_13240</name>
</gene>
<dbReference type="Pfam" id="PF01979">
    <property type="entry name" value="Amidohydro_1"/>
    <property type="match status" value="1"/>
</dbReference>
<dbReference type="PANTHER" id="PTHR43135:SF3">
    <property type="entry name" value="ALPHA-D-RIBOSE 1-METHYLPHOSPHONATE 5-TRIPHOSPHATE DIPHOSPHATASE"/>
    <property type="match status" value="1"/>
</dbReference>
<protein>
    <submittedName>
        <fullName evidence="2">Amidohydrolase family protein</fullName>
    </submittedName>
</protein>
<evidence type="ECO:0000259" key="1">
    <source>
        <dbReference type="Pfam" id="PF01979"/>
    </source>
</evidence>
<dbReference type="SUPFAM" id="SSF51556">
    <property type="entry name" value="Metallo-dependent hydrolases"/>
    <property type="match status" value="1"/>
</dbReference>
<sequence length="511" mass="56151">MTDAGTDQIAAPDRTCGEGPHDRLVLRNVTVIDGTGAAPYGPADILIEGNRITGIWETSSSASLTERPAAEGAVEMDLSGHYVLPGIVDSHGHIGNTQQAPNSEYVYKLWLGHGVTSVREVGAFNGLDWTVREAQRSDRGEIAAPRIHVYPAFRPGPAGSAPILTAQDAVVWVNDVAERGAKGVKFFAASPVTFSAALEELARLGLGSACHHDQRRASQVNALTSARWGLGSIEHWYGMPEAMFRDRTVQHVPAGYNHNYEPDRFAQGAHLWLQTAERGSKAWEQTLEEFLQLGTTLSPTFNIYIGSRDAARVRSSEWHEDFTAPVLWDFFQPSEENHGSYMGDWGTEQEVAWRHAYAKWMSFVNDYKNLGGRVTAGSDSGFIYKTFGFGIIEELELLREAGFQPLEVIRAATLHGAELMGIAEETGSVEPGKLADLMIVDEDPLANLKVLYGHGHLRLTDDGLHRVGGVKYTLRDGIVYDAHALREDVKHLVRSLKEAKEEGIPLHSHPE</sequence>
<dbReference type="RefSeq" id="WP_345477280.1">
    <property type="nucleotide sequence ID" value="NZ_BAABLW010000007.1"/>
</dbReference>
<comment type="caution">
    <text evidence="2">The sequence shown here is derived from an EMBL/GenBank/DDBJ whole genome shotgun (WGS) entry which is preliminary data.</text>
</comment>
<feature type="domain" description="Amidohydrolase-related" evidence="1">
    <location>
        <begin position="368"/>
        <end position="449"/>
    </location>
</feature>
<dbReference type="PANTHER" id="PTHR43135">
    <property type="entry name" value="ALPHA-D-RIBOSE 1-METHYLPHOSPHONATE 5-TRIPHOSPHATE DIPHOSPHATASE"/>
    <property type="match status" value="1"/>
</dbReference>
<dbReference type="Gene3D" id="2.30.40.10">
    <property type="entry name" value="Urease, subunit C, domain 1"/>
    <property type="match status" value="2"/>
</dbReference>